<dbReference type="EMBL" id="LATX01002012">
    <property type="protein sequence ID" value="KTB35181.1"/>
    <property type="molecule type" value="Genomic_DNA"/>
</dbReference>
<accession>A0A0W0FFR3</accession>
<evidence type="ECO:0000313" key="3">
    <source>
        <dbReference type="Proteomes" id="UP000054988"/>
    </source>
</evidence>
<protein>
    <submittedName>
        <fullName evidence="2">Uncharacterized protein</fullName>
    </submittedName>
</protein>
<reference evidence="2 3" key="1">
    <citation type="submission" date="2015-12" db="EMBL/GenBank/DDBJ databases">
        <title>Draft genome sequence of Moniliophthora roreri, the causal agent of frosty pod rot of cacao.</title>
        <authorList>
            <person name="Aime M.C."/>
            <person name="Diaz-Valderrama J.R."/>
            <person name="Kijpornyongpan T."/>
            <person name="Phillips-Mora W."/>
        </authorList>
    </citation>
    <scope>NUCLEOTIDE SEQUENCE [LARGE SCALE GENOMIC DNA]</scope>
    <source>
        <strain evidence="2 3">MCA 2952</strain>
    </source>
</reference>
<gene>
    <name evidence="2" type="ORF">WG66_12279</name>
</gene>
<name>A0A0W0FFR3_MONRR</name>
<dbReference type="Proteomes" id="UP000054988">
    <property type="component" value="Unassembled WGS sequence"/>
</dbReference>
<organism evidence="2 3">
    <name type="scientific">Moniliophthora roreri</name>
    <name type="common">Frosty pod rot fungus</name>
    <name type="synonym">Monilia roreri</name>
    <dbReference type="NCBI Taxonomy" id="221103"/>
    <lineage>
        <taxon>Eukaryota</taxon>
        <taxon>Fungi</taxon>
        <taxon>Dikarya</taxon>
        <taxon>Basidiomycota</taxon>
        <taxon>Agaricomycotina</taxon>
        <taxon>Agaricomycetes</taxon>
        <taxon>Agaricomycetidae</taxon>
        <taxon>Agaricales</taxon>
        <taxon>Marasmiineae</taxon>
        <taxon>Marasmiaceae</taxon>
        <taxon>Moniliophthora</taxon>
    </lineage>
</organism>
<sequence length="116" mass="13189">MSTRESVEREVIKMHLLQLVEYQPGRFQCPSLDYEGHSSEDVHEHMLKSCKDKDQYHKMAANAKVEPDESDLEWGSNSNTEEEDDSNIECQHAEHLGVEAINSLAQALANLLYQSA</sequence>
<proteinExistence type="predicted"/>
<feature type="region of interest" description="Disordered" evidence="1">
    <location>
        <begin position="63"/>
        <end position="87"/>
    </location>
</feature>
<comment type="caution">
    <text evidence="2">The sequence shown here is derived from an EMBL/GenBank/DDBJ whole genome shotgun (WGS) entry which is preliminary data.</text>
</comment>
<evidence type="ECO:0000256" key="1">
    <source>
        <dbReference type="SAM" id="MobiDB-lite"/>
    </source>
</evidence>
<dbReference type="AlphaFoldDB" id="A0A0W0FFR3"/>
<evidence type="ECO:0000313" key="2">
    <source>
        <dbReference type="EMBL" id="KTB35181.1"/>
    </source>
</evidence>